<dbReference type="PANTHER" id="PTHR38471:SF2">
    <property type="entry name" value="FOUR HELIX BUNDLE PROTEIN"/>
    <property type="match status" value="1"/>
</dbReference>
<dbReference type="Pfam" id="PF05635">
    <property type="entry name" value="23S_rRNA_IVP"/>
    <property type="match status" value="1"/>
</dbReference>
<sequence>MAEIVWRETMSCAPGLSMHTVRQIRTSSESVGANIAEGNRRTPKEFRRYLNIALGSANETDSHLVTLMNRGLIDLRIALQVRDDLATLKRMIIALQKTLL</sequence>
<dbReference type="Gene3D" id="1.20.1440.60">
    <property type="entry name" value="23S rRNA-intervening sequence"/>
    <property type="match status" value="1"/>
</dbReference>
<proteinExistence type="predicted"/>
<protein>
    <recommendedName>
        <fullName evidence="3">Four helix bundle protein</fullName>
    </recommendedName>
</protein>
<dbReference type="NCBIfam" id="TIGR02436">
    <property type="entry name" value="four helix bundle protein"/>
    <property type="match status" value="1"/>
</dbReference>
<gene>
    <name evidence="1" type="ORF">GEMMAAP_15410</name>
</gene>
<keyword evidence="2" id="KW-1185">Reference proteome</keyword>
<evidence type="ECO:0000313" key="1">
    <source>
        <dbReference type="EMBL" id="AMW06915.1"/>
    </source>
</evidence>
<accession>A0A143BQP0</accession>
<evidence type="ECO:0008006" key="3">
    <source>
        <dbReference type="Google" id="ProtNLM"/>
    </source>
</evidence>
<dbReference type="InterPro" id="IPR036583">
    <property type="entry name" value="23S_rRNA_IVS_sf"/>
</dbReference>
<dbReference type="EMBL" id="CP011454">
    <property type="protein sequence ID" value="AMW06915.1"/>
    <property type="molecule type" value="Genomic_DNA"/>
</dbReference>
<dbReference type="AlphaFoldDB" id="A0A143BQP0"/>
<name>A0A143BQP0_9BACT</name>
<dbReference type="InterPro" id="IPR012657">
    <property type="entry name" value="23S_rRNA-intervening_sequence"/>
</dbReference>
<evidence type="ECO:0000313" key="2">
    <source>
        <dbReference type="Proteomes" id="UP000076404"/>
    </source>
</evidence>
<dbReference type="Proteomes" id="UP000076404">
    <property type="component" value="Chromosome"/>
</dbReference>
<dbReference type="PANTHER" id="PTHR38471">
    <property type="entry name" value="FOUR HELIX BUNDLE PROTEIN"/>
    <property type="match status" value="1"/>
</dbReference>
<reference evidence="1 2" key="2">
    <citation type="journal article" date="2016" name="Environ. Microbiol. Rep.">
        <title>Metagenomic evidence for the presence of phototrophic Gemmatimonadetes bacteria in diverse environments.</title>
        <authorList>
            <person name="Zeng Y."/>
            <person name="Baumbach J."/>
            <person name="Barbosa E.G."/>
            <person name="Azevedo V."/>
            <person name="Zhang C."/>
            <person name="Koblizek M."/>
        </authorList>
    </citation>
    <scope>NUCLEOTIDE SEQUENCE [LARGE SCALE GENOMIC DNA]</scope>
    <source>
        <strain evidence="1 2">AP64</strain>
    </source>
</reference>
<reference evidence="1 2" key="1">
    <citation type="journal article" date="2014" name="Proc. Natl. Acad. Sci. U.S.A.">
        <title>Functional type 2 photosynthetic reaction centers found in the rare bacterial phylum Gemmatimonadetes.</title>
        <authorList>
            <person name="Zeng Y."/>
            <person name="Feng F."/>
            <person name="Medova H."/>
            <person name="Dean J."/>
            <person name="Koblizek M."/>
        </authorList>
    </citation>
    <scope>NUCLEOTIDE SEQUENCE [LARGE SCALE GENOMIC DNA]</scope>
    <source>
        <strain evidence="1 2">AP64</strain>
    </source>
</reference>
<dbReference type="KEGG" id="gph:GEMMAAP_15410"/>
<dbReference type="SUPFAM" id="SSF158446">
    <property type="entry name" value="IVS-encoded protein-like"/>
    <property type="match status" value="1"/>
</dbReference>
<organism evidence="1 2">
    <name type="scientific">Gemmatimonas phototrophica</name>
    <dbReference type="NCBI Taxonomy" id="1379270"/>
    <lineage>
        <taxon>Bacteria</taxon>
        <taxon>Pseudomonadati</taxon>
        <taxon>Gemmatimonadota</taxon>
        <taxon>Gemmatimonadia</taxon>
        <taxon>Gemmatimonadales</taxon>
        <taxon>Gemmatimonadaceae</taxon>
        <taxon>Gemmatimonas</taxon>
    </lineage>
</organism>